<proteinExistence type="predicted"/>
<name>A0ABU5TZU1_9CYAN</name>
<organism evidence="1 2">
    <name type="scientific">Limnoraphis robusta CCNP1315</name>
    <dbReference type="NCBI Taxonomy" id="3110306"/>
    <lineage>
        <taxon>Bacteria</taxon>
        <taxon>Bacillati</taxon>
        <taxon>Cyanobacteriota</taxon>
        <taxon>Cyanophyceae</taxon>
        <taxon>Oscillatoriophycideae</taxon>
        <taxon>Oscillatoriales</taxon>
        <taxon>Sirenicapillariaceae</taxon>
        <taxon>Limnoraphis</taxon>
    </lineage>
</organism>
<dbReference type="RefSeq" id="WP_323274308.1">
    <property type="nucleotide sequence ID" value="NZ_JAYGHT010000081.1"/>
</dbReference>
<protein>
    <submittedName>
        <fullName evidence="1">Uncharacterized protein</fullName>
    </submittedName>
</protein>
<sequence>MSIKDYFLLPDYMDSEDIALKIEEILKVSTNPGISTVDVAQAFLEMIHRQGENFGEKLPDNLVLRLKKWVVDFWDASSWDLFKVTSAIIVNLDFYYFPEGYRLLESALNSSDERIRQRAEKSLSEMTDTSAMLN</sequence>
<accession>A0ABU5TZU1</accession>
<dbReference type="EMBL" id="JAYGHT010000081">
    <property type="protein sequence ID" value="MEA5520456.1"/>
    <property type="molecule type" value="Genomic_DNA"/>
</dbReference>
<gene>
    <name evidence="1" type="ORF">VB854_16025</name>
</gene>
<keyword evidence="2" id="KW-1185">Reference proteome</keyword>
<dbReference type="Proteomes" id="UP001301728">
    <property type="component" value="Unassembled WGS sequence"/>
</dbReference>
<evidence type="ECO:0000313" key="1">
    <source>
        <dbReference type="EMBL" id="MEA5520456.1"/>
    </source>
</evidence>
<reference evidence="1 2" key="1">
    <citation type="submission" date="2023-12" db="EMBL/GenBank/DDBJ databases">
        <title>Baltic Sea Cyanobacteria.</title>
        <authorList>
            <person name="Delbaje E."/>
            <person name="Fewer D.P."/>
            <person name="Shishido T.K."/>
        </authorList>
    </citation>
    <scope>NUCLEOTIDE SEQUENCE [LARGE SCALE GENOMIC DNA]</scope>
    <source>
        <strain evidence="1 2">CCNP 1315</strain>
    </source>
</reference>
<evidence type="ECO:0000313" key="2">
    <source>
        <dbReference type="Proteomes" id="UP001301728"/>
    </source>
</evidence>
<comment type="caution">
    <text evidence="1">The sequence shown here is derived from an EMBL/GenBank/DDBJ whole genome shotgun (WGS) entry which is preliminary data.</text>
</comment>